<dbReference type="Gene3D" id="2.40.128.20">
    <property type="match status" value="1"/>
</dbReference>
<dbReference type="EMBL" id="CAMXCT020001736">
    <property type="protein sequence ID" value="CAL1146017.1"/>
    <property type="molecule type" value="Genomic_DNA"/>
</dbReference>
<sequence>MASILLLMAMASCWRRIPMFAWVFPSQKQEASMTRSGRRAQAVLEDVDTGQAGDGSQGSGSLPRFQAREVGSAEQLMLSRMPEGHMITTHASLALLEGVADEARLEKALHWAIIRHPMLRAAALEPSVRAKDTGPFFHGGQDGRWMWTPTNLTKEEIVERALTIEDVSGDFDAKCKEYFEQSLDRSSFNFNEGPLWKLHLLRQSGFRGPAGGRSAFLFSFVHSTDDQKSANIFLHDLLSHMEEEGDLKDPEPAELPASLEEVFLKDDLDVQKLAEYALSQAKAGAVPFMKIPSALRSAERTVRKNFALNPNQPVAQERPQTVPTEPASGDAKLLMSEALSPKSDFWSSRRKNLVSFRSLPEEQVSMLRQKCRENNVTMSMAIATAALLAASDIANDDLDFAYEAYRLLMGVDMRRFAPQGDWTKDTMAYASGALDFSLRLLPKSGAAFAAEGANESLRTRIGGVPFWDLARASAHAVRLWIEKGYAAESTRLFDIGVRLLRMDTIIRETANDPSTIGRAYSVTVSNAGLYGLGPKDGRYGQLRLQKIYFGISAAISGSLVSASCLTVNGDLLVTAVSAAPLVNRSHLETFSDSMIGSLTIAAMQKKPLSRKGTPLVENPLDPRGGLPWYYLLETPKGTLQCPEYEELKSYSMPAFDVDKYVGVWYELAFHDITQCNGCGCTQFNMTRHGNVIEDMFTVTCPWPWTKGVDGPWLPGYNVNGNRRMNMWTCNMTMYYKPQNPGVMLETGFGQEFDNMVLEIWSDPEITAQTGYEYTRSIQFQCLGSERDGITFTGINFLSRVPIVEPAKQDADIRKALTSLGWETGQNGPSLLLPVILVLSFKTETDTPDSSLLDAGKEMALRILLASEKQVSDDLDPPLRSGLAPPRPPPSVILSSLFDQGVRSKFHGEIKSFSEAKGYGFISCEKVWNLLRCDVHFSLSEVYDVDPQQISEKVRVGSKCTFWCNLDRSGRPQAKVVRITEVAERPPENKTLTETDQVKYEGRIKSFKEDTGYGFISCDETFKKFNRDVFLHHKQLANCKAKVGDLVRFKIFESKGQPK</sequence>
<proteinExistence type="predicted"/>
<dbReference type="EMBL" id="CAMXCT010001736">
    <property type="protein sequence ID" value="CAI3992642.1"/>
    <property type="molecule type" value="Genomic_DNA"/>
</dbReference>
<dbReference type="Gene3D" id="2.40.50.140">
    <property type="entry name" value="Nucleic acid-binding proteins"/>
    <property type="match status" value="2"/>
</dbReference>
<dbReference type="OrthoDB" id="440612at2759"/>
<accession>A0A9P1CI12</accession>
<dbReference type="Gene3D" id="3.30.559.10">
    <property type="entry name" value="Chloramphenicol acetyltransferase-like domain"/>
    <property type="match status" value="1"/>
</dbReference>
<protein>
    <recommendedName>
        <fullName evidence="5">CSD domain-containing protein</fullName>
    </recommendedName>
</protein>
<dbReference type="PANTHER" id="PTHR28037:SF1">
    <property type="entry name" value="ALCOHOL O-ACETYLTRANSFERASE 1-RELATED"/>
    <property type="match status" value="1"/>
</dbReference>
<dbReference type="InterPro" id="IPR023213">
    <property type="entry name" value="CAT-like_dom_sf"/>
</dbReference>
<evidence type="ECO:0000256" key="1">
    <source>
        <dbReference type="SAM" id="SignalP"/>
    </source>
</evidence>
<dbReference type="InterPro" id="IPR012674">
    <property type="entry name" value="Calycin"/>
</dbReference>
<dbReference type="SUPFAM" id="SSF50814">
    <property type="entry name" value="Lipocalins"/>
    <property type="match status" value="1"/>
</dbReference>
<dbReference type="EMBL" id="CAMXCT030001736">
    <property type="protein sequence ID" value="CAL4779954.1"/>
    <property type="molecule type" value="Genomic_DNA"/>
</dbReference>
<reference evidence="2" key="1">
    <citation type="submission" date="2022-10" db="EMBL/GenBank/DDBJ databases">
        <authorList>
            <person name="Chen Y."/>
            <person name="Dougan E. K."/>
            <person name="Chan C."/>
            <person name="Rhodes N."/>
            <person name="Thang M."/>
        </authorList>
    </citation>
    <scope>NUCLEOTIDE SEQUENCE</scope>
</reference>
<evidence type="ECO:0008006" key="5">
    <source>
        <dbReference type="Google" id="ProtNLM"/>
    </source>
</evidence>
<evidence type="ECO:0000313" key="4">
    <source>
        <dbReference type="Proteomes" id="UP001152797"/>
    </source>
</evidence>
<keyword evidence="4" id="KW-1185">Reference proteome</keyword>
<dbReference type="SUPFAM" id="SSF50249">
    <property type="entry name" value="Nucleic acid-binding proteins"/>
    <property type="match status" value="2"/>
</dbReference>
<feature type="signal peptide" evidence="1">
    <location>
        <begin position="1"/>
        <end position="15"/>
    </location>
</feature>
<name>A0A9P1CI12_9DINO</name>
<feature type="non-terminal residue" evidence="2">
    <location>
        <position position="1058"/>
    </location>
</feature>
<keyword evidence="1" id="KW-0732">Signal</keyword>
<dbReference type="Proteomes" id="UP001152797">
    <property type="component" value="Unassembled WGS sequence"/>
</dbReference>
<gene>
    <name evidence="2" type="ORF">C1SCF055_LOCUS19456</name>
</gene>
<comment type="caution">
    <text evidence="2">The sequence shown here is derived from an EMBL/GenBank/DDBJ whole genome shotgun (WGS) entry which is preliminary data.</text>
</comment>
<dbReference type="InterPro" id="IPR012340">
    <property type="entry name" value="NA-bd_OB-fold"/>
</dbReference>
<dbReference type="AlphaFoldDB" id="A0A9P1CI12"/>
<dbReference type="PANTHER" id="PTHR28037">
    <property type="entry name" value="ALCOHOL O-ACETYLTRANSFERASE 1-RELATED"/>
    <property type="match status" value="1"/>
</dbReference>
<organism evidence="2">
    <name type="scientific">Cladocopium goreaui</name>
    <dbReference type="NCBI Taxonomy" id="2562237"/>
    <lineage>
        <taxon>Eukaryota</taxon>
        <taxon>Sar</taxon>
        <taxon>Alveolata</taxon>
        <taxon>Dinophyceae</taxon>
        <taxon>Suessiales</taxon>
        <taxon>Symbiodiniaceae</taxon>
        <taxon>Cladocopium</taxon>
    </lineage>
</organism>
<dbReference type="SUPFAM" id="SSF52777">
    <property type="entry name" value="CoA-dependent acyltransferases"/>
    <property type="match status" value="1"/>
</dbReference>
<feature type="chain" id="PRO_5043270453" description="CSD domain-containing protein" evidence="1">
    <location>
        <begin position="16"/>
        <end position="1058"/>
    </location>
</feature>
<dbReference type="InterPro" id="IPR052058">
    <property type="entry name" value="Alcohol_O-acetyltransferase"/>
</dbReference>
<evidence type="ECO:0000313" key="3">
    <source>
        <dbReference type="EMBL" id="CAL4779954.1"/>
    </source>
</evidence>
<evidence type="ECO:0000313" key="2">
    <source>
        <dbReference type="EMBL" id="CAI3992642.1"/>
    </source>
</evidence>
<reference evidence="3 4" key="2">
    <citation type="submission" date="2024-05" db="EMBL/GenBank/DDBJ databases">
        <authorList>
            <person name="Chen Y."/>
            <person name="Shah S."/>
            <person name="Dougan E. K."/>
            <person name="Thang M."/>
            <person name="Chan C."/>
        </authorList>
    </citation>
    <scope>NUCLEOTIDE SEQUENCE [LARGE SCALE GENOMIC DNA]</scope>
</reference>